<protein>
    <submittedName>
        <fullName evidence="2">Uncharacterized protein</fullName>
    </submittedName>
</protein>
<evidence type="ECO:0000313" key="2">
    <source>
        <dbReference type="EMBL" id="MQL73820.1"/>
    </source>
</evidence>
<keyword evidence="3" id="KW-1185">Reference proteome</keyword>
<name>A0A843TWC0_COLES</name>
<reference evidence="2" key="1">
    <citation type="submission" date="2017-07" db="EMBL/GenBank/DDBJ databases">
        <title>Taro Niue Genome Assembly and Annotation.</title>
        <authorList>
            <person name="Atibalentja N."/>
            <person name="Keating K."/>
            <person name="Fields C.J."/>
        </authorList>
    </citation>
    <scope>NUCLEOTIDE SEQUENCE</scope>
    <source>
        <strain evidence="2">Niue_2</strain>
        <tissue evidence="2">Leaf</tissue>
    </source>
</reference>
<feature type="compositionally biased region" description="Polar residues" evidence="1">
    <location>
        <begin position="87"/>
        <end position="105"/>
    </location>
</feature>
<evidence type="ECO:0000313" key="3">
    <source>
        <dbReference type="Proteomes" id="UP000652761"/>
    </source>
</evidence>
<organism evidence="2 3">
    <name type="scientific">Colocasia esculenta</name>
    <name type="common">Wild taro</name>
    <name type="synonym">Arum esculentum</name>
    <dbReference type="NCBI Taxonomy" id="4460"/>
    <lineage>
        <taxon>Eukaryota</taxon>
        <taxon>Viridiplantae</taxon>
        <taxon>Streptophyta</taxon>
        <taxon>Embryophyta</taxon>
        <taxon>Tracheophyta</taxon>
        <taxon>Spermatophyta</taxon>
        <taxon>Magnoliopsida</taxon>
        <taxon>Liliopsida</taxon>
        <taxon>Araceae</taxon>
        <taxon>Aroideae</taxon>
        <taxon>Colocasieae</taxon>
        <taxon>Colocasia</taxon>
    </lineage>
</organism>
<sequence length="128" mass="13592">MADEREKAVDEYRTSAELKSEVAGLFREDYKCCLDRVKDLHAELDLSELVLSAGGGEDGGEDDGEIAAMMASGGGSYSGSRPRRQRITSQQTIPTHSASEGSTVAASTGQFLHKLGVEDMDVGAPPEV</sequence>
<proteinExistence type="predicted"/>
<feature type="region of interest" description="Disordered" evidence="1">
    <location>
        <begin position="52"/>
        <end position="105"/>
    </location>
</feature>
<gene>
    <name evidence="2" type="ORF">Taro_006145</name>
</gene>
<dbReference type="Proteomes" id="UP000652761">
    <property type="component" value="Unassembled WGS sequence"/>
</dbReference>
<dbReference type="AlphaFoldDB" id="A0A843TWC0"/>
<dbReference type="EMBL" id="NMUH01000180">
    <property type="protein sequence ID" value="MQL73820.1"/>
    <property type="molecule type" value="Genomic_DNA"/>
</dbReference>
<comment type="caution">
    <text evidence="2">The sequence shown here is derived from an EMBL/GenBank/DDBJ whole genome shotgun (WGS) entry which is preliminary data.</text>
</comment>
<accession>A0A843TWC0</accession>
<evidence type="ECO:0000256" key="1">
    <source>
        <dbReference type="SAM" id="MobiDB-lite"/>
    </source>
</evidence>